<feature type="compositionally biased region" description="Polar residues" evidence="1">
    <location>
        <begin position="117"/>
        <end position="127"/>
    </location>
</feature>
<protein>
    <submittedName>
        <fullName evidence="2">Uncharacterized protein</fullName>
    </submittedName>
</protein>
<proteinExistence type="predicted"/>
<dbReference type="Proteomes" id="UP000324104">
    <property type="component" value="Unassembled WGS sequence"/>
</dbReference>
<feature type="compositionally biased region" description="Acidic residues" evidence="1">
    <location>
        <begin position="144"/>
        <end position="156"/>
    </location>
</feature>
<dbReference type="RefSeq" id="WP_149080963.1">
    <property type="nucleotide sequence ID" value="NZ_VTAW01000008.1"/>
</dbReference>
<keyword evidence="3" id="KW-1185">Reference proteome</keyword>
<reference evidence="2 3" key="1">
    <citation type="submission" date="2019-08" db="EMBL/GenBank/DDBJ databases">
        <title>Archaea genome.</title>
        <authorList>
            <person name="Kajale S."/>
            <person name="Shouche Y."/>
            <person name="Deshpande N."/>
            <person name="Sharma A."/>
        </authorList>
    </citation>
    <scope>NUCLEOTIDE SEQUENCE [LARGE SCALE GENOMIC DNA]</scope>
    <source>
        <strain evidence="2 3">ESP3B_9</strain>
    </source>
</reference>
<evidence type="ECO:0000313" key="3">
    <source>
        <dbReference type="Proteomes" id="UP000324104"/>
    </source>
</evidence>
<comment type="caution">
    <text evidence="2">The sequence shown here is derived from an EMBL/GenBank/DDBJ whole genome shotgun (WGS) entry which is preliminary data.</text>
</comment>
<gene>
    <name evidence="2" type="ORF">FYC77_07875</name>
</gene>
<evidence type="ECO:0000313" key="2">
    <source>
        <dbReference type="EMBL" id="TYT62412.1"/>
    </source>
</evidence>
<sequence length="197" mass="21137">MSRHKLNKSNSTDFTMGELVDTFSEVLEDFEVVSKSDVEAMIDTKLSKAEEGGVGSIEDVEETKAEANTYDPQDLQELLPEEVWEVVRTYLAGDGSNLPDDVEGSEPGGDVEKAVNSAITESGSTLNRVRGNPTAPVSKSDSEPSYEPEEGAEDSPGDMLLKHLDAELGTPTEAVSKSDGKGKPDHPTLTHIDDANL</sequence>
<accession>A0A5D5ARG2</accession>
<feature type="compositionally biased region" description="Basic and acidic residues" evidence="1">
    <location>
        <begin position="176"/>
        <end position="197"/>
    </location>
</feature>
<dbReference type="EMBL" id="VTAW01000008">
    <property type="protein sequence ID" value="TYT62412.1"/>
    <property type="molecule type" value="Genomic_DNA"/>
</dbReference>
<feature type="region of interest" description="Disordered" evidence="1">
    <location>
        <begin position="93"/>
        <end position="112"/>
    </location>
</feature>
<name>A0A5D5ARG2_9EURY</name>
<dbReference type="AlphaFoldDB" id="A0A5D5ARG2"/>
<feature type="region of interest" description="Disordered" evidence="1">
    <location>
        <begin position="117"/>
        <end position="197"/>
    </location>
</feature>
<evidence type="ECO:0000256" key="1">
    <source>
        <dbReference type="SAM" id="MobiDB-lite"/>
    </source>
</evidence>
<organism evidence="2 3">
    <name type="scientific">Natrialba swarupiae</name>
    <dbReference type="NCBI Taxonomy" id="2448032"/>
    <lineage>
        <taxon>Archaea</taxon>
        <taxon>Methanobacteriati</taxon>
        <taxon>Methanobacteriota</taxon>
        <taxon>Stenosarchaea group</taxon>
        <taxon>Halobacteria</taxon>
        <taxon>Halobacteriales</taxon>
        <taxon>Natrialbaceae</taxon>
        <taxon>Natrialba</taxon>
    </lineage>
</organism>